<dbReference type="HAMAP" id="MF_01463_B">
    <property type="entry name" value="SecD_B"/>
    <property type="match status" value="1"/>
</dbReference>
<dbReference type="SUPFAM" id="SSF82866">
    <property type="entry name" value="Multidrug efflux transporter AcrB transmembrane domain"/>
    <property type="match status" value="2"/>
</dbReference>
<comment type="function">
    <text evidence="9">Part of the Sec protein translocase complex. Interacts with the SecYEG preprotein conducting channel. SecDF uses the proton motive force (PMF) to complete protein translocation after the ATP-dependent function of SecA.</text>
</comment>
<evidence type="ECO:0000256" key="4">
    <source>
        <dbReference type="ARBA" id="ARBA00022692"/>
    </source>
</evidence>
<dbReference type="InterPro" id="IPR022813">
    <property type="entry name" value="SecD/SecF_arch_bac"/>
</dbReference>
<evidence type="ECO:0000256" key="10">
    <source>
        <dbReference type="HAMAP-Rule" id="MF_01464"/>
    </source>
</evidence>
<feature type="domain" description="Membrane transport protein MMPL" evidence="12">
    <location>
        <begin position="480"/>
        <end position="642"/>
    </location>
</feature>
<keyword evidence="4 9" id="KW-0812">Transmembrane</keyword>
<dbReference type="PRINTS" id="PR01755">
    <property type="entry name" value="SECFTRNLCASE"/>
</dbReference>
<dbReference type="Gene3D" id="1.20.1640.10">
    <property type="entry name" value="Multidrug efflux transporter AcrB transmembrane domain"/>
    <property type="match status" value="2"/>
</dbReference>
<keyword evidence="8 9" id="KW-0472">Membrane</keyword>
<comment type="subunit">
    <text evidence="10">Forms a complex with SecD. Part of the essential Sec protein translocation apparatus which comprises SecA, SecYEG and auxiliary proteins SecDF. Other proteins may also be involved.</text>
</comment>
<evidence type="ECO:0000256" key="2">
    <source>
        <dbReference type="ARBA" id="ARBA00022448"/>
    </source>
</evidence>
<dbReference type="GO" id="GO:0015450">
    <property type="term" value="F:protein-transporting ATPase activity"/>
    <property type="evidence" value="ECO:0007669"/>
    <property type="project" value="InterPro"/>
</dbReference>
<evidence type="ECO:0000256" key="1">
    <source>
        <dbReference type="ARBA" id="ARBA00004651"/>
    </source>
</evidence>
<dbReference type="RefSeq" id="WP_296946225.1">
    <property type="nucleotide sequence ID" value="NZ_LT599021.1"/>
</dbReference>
<keyword evidence="6 9" id="KW-1133">Transmembrane helix</keyword>
<feature type="transmembrane region" description="Helical" evidence="9">
    <location>
        <begin position="502"/>
        <end position="523"/>
    </location>
</feature>
<evidence type="ECO:0000313" key="15">
    <source>
        <dbReference type="EMBL" id="SBV91537.1"/>
    </source>
</evidence>
<dbReference type="Pfam" id="PF02355">
    <property type="entry name" value="SecD_SecF_C"/>
    <property type="match status" value="1"/>
</dbReference>
<feature type="transmembrane region" description="Helical" evidence="9">
    <location>
        <begin position="555"/>
        <end position="573"/>
    </location>
</feature>
<proteinExistence type="inferred from homology"/>
<gene>
    <name evidence="9" type="primary">secD</name>
    <name evidence="10" type="synonym">secF</name>
    <name evidence="15" type="ORF">KL86DYS2_10202</name>
</gene>
<accession>A0A212IWI0</accession>
<dbReference type="GO" id="GO:0006605">
    <property type="term" value="P:protein targeting"/>
    <property type="evidence" value="ECO:0007669"/>
    <property type="project" value="UniProtKB-UniRule"/>
</dbReference>
<name>A0A212IWI0_9BACT</name>
<comment type="similarity">
    <text evidence="10">Belongs to the SecD/SecF family. SecF subfamily.</text>
</comment>
<evidence type="ECO:0000259" key="14">
    <source>
        <dbReference type="Pfam" id="PF22599"/>
    </source>
</evidence>
<keyword evidence="5 9" id="KW-0653">Protein transport</keyword>
<comment type="subcellular location">
    <subcellularLocation>
        <location evidence="1 9">Cell membrane</location>
        <topology evidence="1 9">Multi-pass membrane protein</topology>
    </subcellularLocation>
</comment>
<evidence type="ECO:0000256" key="5">
    <source>
        <dbReference type="ARBA" id="ARBA00022927"/>
    </source>
</evidence>
<feature type="transmembrane region" description="Helical" evidence="9">
    <location>
        <begin position="686"/>
        <end position="706"/>
    </location>
</feature>
<evidence type="ECO:0000259" key="13">
    <source>
        <dbReference type="Pfam" id="PF21760"/>
    </source>
</evidence>
<feature type="transmembrane region" description="Helical" evidence="9">
    <location>
        <begin position="818"/>
        <end position="837"/>
    </location>
</feature>
<evidence type="ECO:0000256" key="8">
    <source>
        <dbReference type="ARBA" id="ARBA00023136"/>
    </source>
</evidence>
<dbReference type="NCBIfam" id="TIGR00966">
    <property type="entry name" value="transloc_SecF"/>
    <property type="match status" value="1"/>
</dbReference>
<dbReference type="Pfam" id="PF07549">
    <property type="entry name" value="Sec_GG"/>
    <property type="match status" value="2"/>
</dbReference>
<dbReference type="InterPro" id="IPR022646">
    <property type="entry name" value="SecD/SecF_CS"/>
</dbReference>
<evidence type="ECO:0000256" key="6">
    <source>
        <dbReference type="ARBA" id="ARBA00022989"/>
    </source>
</evidence>
<keyword evidence="7 9" id="KW-0811">Translocation</keyword>
<dbReference type="Pfam" id="PF03176">
    <property type="entry name" value="MMPL"/>
    <property type="match status" value="1"/>
</dbReference>
<keyword evidence="3 9" id="KW-1003">Cell membrane</keyword>
<organism evidence="15">
    <name type="scientific">uncultured Dysgonomonas sp</name>
    <dbReference type="NCBI Taxonomy" id="206096"/>
    <lineage>
        <taxon>Bacteria</taxon>
        <taxon>Pseudomonadati</taxon>
        <taxon>Bacteroidota</taxon>
        <taxon>Bacteroidia</taxon>
        <taxon>Bacteroidales</taxon>
        <taxon>Dysgonomonadaceae</taxon>
        <taxon>Dysgonomonas</taxon>
        <taxon>environmental samples</taxon>
    </lineage>
</organism>
<evidence type="ECO:0000259" key="12">
    <source>
        <dbReference type="Pfam" id="PF03176"/>
    </source>
</evidence>
<dbReference type="InterPro" id="IPR048634">
    <property type="entry name" value="SecD_SecF_C"/>
</dbReference>
<feature type="transmembrane region" description="Helical" evidence="9">
    <location>
        <begin position="7"/>
        <end position="27"/>
    </location>
</feature>
<protein>
    <recommendedName>
        <fullName evidence="9 10">Multifunctional fusion protein</fullName>
    </recommendedName>
    <domain>
        <recommendedName>
            <fullName evidence="9">Protein translocase subunit SecD</fullName>
        </recommendedName>
    </domain>
    <domain>
        <recommendedName>
            <fullName evidence="10">Protein-export membrane protein SecF</fullName>
        </recommendedName>
    </domain>
</protein>
<feature type="transmembrane region" description="Helical" evidence="9">
    <location>
        <begin position="530"/>
        <end position="549"/>
    </location>
</feature>
<feature type="domain" description="SecDF P1 head subdomain" evidence="14">
    <location>
        <begin position="380"/>
        <end position="479"/>
    </location>
</feature>
<feature type="transmembrane region" description="Helical" evidence="9">
    <location>
        <begin position="930"/>
        <end position="948"/>
    </location>
</feature>
<dbReference type="NCBIfam" id="NF009585">
    <property type="entry name" value="PRK13024.1-5"/>
    <property type="match status" value="1"/>
</dbReference>
<dbReference type="InterPro" id="IPR004869">
    <property type="entry name" value="MMPL_dom"/>
</dbReference>
<dbReference type="InterPro" id="IPR048631">
    <property type="entry name" value="SecD_1st"/>
</dbReference>
<dbReference type="EMBL" id="FLUL01000001">
    <property type="protein sequence ID" value="SBV91537.1"/>
    <property type="molecule type" value="Genomic_DNA"/>
</dbReference>
<evidence type="ECO:0000259" key="11">
    <source>
        <dbReference type="Pfam" id="PF02355"/>
    </source>
</evidence>
<dbReference type="InterPro" id="IPR005665">
    <property type="entry name" value="SecF_bac"/>
</dbReference>
<dbReference type="PANTHER" id="PTHR30081:SF1">
    <property type="entry name" value="PROTEIN TRANSLOCASE SUBUNIT SECD"/>
    <property type="match status" value="1"/>
</dbReference>
<dbReference type="AlphaFoldDB" id="A0A212IWI0"/>
<feature type="domain" description="Protein translocase subunit SecDF P1" evidence="13">
    <location>
        <begin position="202"/>
        <end position="257"/>
    </location>
</feature>
<evidence type="ECO:0000256" key="7">
    <source>
        <dbReference type="ARBA" id="ARBA00023010"/>
    </source>
</evidence>
<dbReference type="Gene3D" id="3.30.70.3220">
    <property type="match status" value="1"/>
</dbReference>
<dbReference type="InterPro" id="IPR005791">
    <property type="entry name" value="SecD"/>
</dbReference>
<dbReference type="GO" id="GO:0043952">
    <property type="term" value="P:protein transport by the Sec complex"/>
    <property type="evidence" value="ECO:0007669"/>
    <property type="project" value="UniProtKB-UniRule"/>
</dbReference>
<feature type="transmembrane region" description="Helical" evidence="9">
    <location>
        <begin position="849"/>
        <end position="867"/>
    </location>
</feature>
<evidence type="ECO:0000256" key="9">
    <source>
        <dbReference type="HAMAP-Rule" id="MF_01463"/>
    </source>
</evidence>
<sequence length="995" mass="109084">MQNKGFVITFAILLTLVCLFYLSFTFVTRSYDKKAEEYAAAYATEHAKGDQLLYDELYNKQYTFYIDSMSTEKVWPKGILGIGDSIGYTLKECREKEIGLGLDLKGGMSVIVEVDAAAVLRSLGDPDNEAFQTALGQASDENRKGSNRDYISIFVDKFKASNGNNKLASIFSTKLRDQVSPTDDDNKVVAVLRTELQSVADNSFNVLRTRIDRFGVVAPNIQKLDRAERILIELPGVKEPERVKKLLQGSANLEFWKTYNLQEIQNYIELMDQRSKEVLAANGTTAPVATDSLAAATTDSVKVESIDNLGFTKPLRSYFTTFAGGAIVGFVNKTDTAAVNRILHRYQDLYPGDLTFAWGFKAEDLKETQFALYSLRGDGIKKGPALDGDVVISAKADQSQHGSAWEVDMQMNTTGAQRWATITGAEQGRSIAIVLDGSVYSAPNVQNKIEGGRSQITGRFTVDDAKDLENVLKSGKMKAGVHIVQEDIVGPSLGQEAITAGIFSFLLALVLLMIYICVIYGLIPGLIANSALIVNLFFTIGILAAFGAVMTLPGITGLVLALALAVDANVLIYERTREELRAGKNVKVAVVDGYRHAFSAIFDGHVSQVITAIILAYFGTGPIQGFATTLIIGIIASFLTSVFLTRIFYEYMFEKGKFRNLTFSTSLSKKLFLNTNINFLGMTKKVVIFSAIILVSGLASLFINGLNGGIDFTGGRNYLIRFDKNVNADDIEKLLVPEFQGSTVLVLTSGSATQSSTTSQVRVTTNYKVEEATDAVETEIRAKMTSALKEYLAPNTTIDSYIQSSQRVGPSVADDLKTAATIAVVIAVICMAVYILIRFRNIAFSAGTFFAVAHDAVLVIFLYSLLYKIMPFSMEIDQSFIAAILTVVGYSINDKVVIFDRIREIRNMYPKRNITETINEALNSTLGRTMNTSLSSMLVVFCIFLLGGDTIRSFTFAIFIGIIIGTYSSVFVATPIAWAIFKKEEKNKDTAIEAK</sequence>
<comment type="subunit">
    <text evidence="9">Forms a complex with SecF. Part of the essential Sec protein translocation apparatus which comprises SecA, SecYEG and auxiliary proteins SecDF. Other proteins may also be involved.</text>
</comment>
<feature type="transmembrane region" description="Helical" evidence="9">
    <location>
        <begin position="625"/>
        <end position="649"/>
    </location>
</feature>
<dbReference type="GO" id="GO:0065002">
    <property type="term" value="P:intracellular protein transmembrane transport"/>
    <property type="evidence" value="ECO:0007669"/>
    <property type="project" value="UniProtKB-UniRule"/>
</dbReference>
<comment type="similarity">
    <text evidence="9">Belongs to the SecD/SecF family. SecD subfamily.</text>
</comment>
<dbReference type="GO" id="GO:0005886">
    <property type="term" value="C:plasma membrane"/>
    <property type="evidence" value="ECO:0007669"/>
    <property type="project" value="UniProtKB-SubCell"/>
</dbReference>
<dbReference type="InterPro" id="IPR055344">
    <property type="entry name" value="SecD_SecF_C_bact"/>
</dbReference>
<keyword evidence="2 9" id="KW-0813">Transport</keyword>
<feature type="transmembrane region" description="Helical" evidence="9">
    <location>
        <begin position="879"/>
        <end position="898"/>
    </location>
</feature>
<feature type="transmembrane region" description="Helical" evidence="9">
    <location>
        <begin position="594"/>
        <end position="619"/>
    </location>
</feature>
<feature type="domain" description="Protein export membrane protein SecD/SecF C-terminal" evidence="11">
    <location>
        <begin position="797"/>
        <end position="980"/>
    </location>
</feature>
<dbReference type="NCBIfam" id="TIGR00916">
    <property type="entry name" value="2A0604s01"/>
    <property type="match status" value="1"/>
</dbReference>
<feature type="transmembrane region" description="Helical" evidence="9">
    <location>
        <begin position="954"/>
        <end position="981"/>
    </location>
</feature>
<dbReference type="Pfam" id="PF22599">
    <property type="entry name" value="SecDF_P1_head"/>
    <property type="match status" value="1"/>
</dbReference>
<dbReference type="InterPro" id="IPR022645">
    <property type="entry name" value="SecD/SecF_bac"/>
</dbReference>
<dbReference type="HAMAP" id="MF_01464_B">
    <property type="entry name" value="SecF_B"/>
    <property type="match status" value="1"/>
</dbReference>
<dbReference type="Pfam" id="PF21760">
    <property type="entry name" value="SecD_1st"/>
    <property type="match status" value="1"/>
</dbReference>
<evidence type="ECO:0000256" key="3">
    <source>
        <dbReference type="ARBA" id="ARBA00022475"/>
    </source>
</evidence>
<comment type="caution">
    <text evidence="9">Lacks conserved residue(s) required for the propagation of feature annotation.</text>
</comment>
<dbReference type="Gene3D" id="3.30.1360.200">
    <property type="match status" value="1"/>
</dbReference>
<reference evidence="15" key="1">
    <citation type="submission" date="2016-04" db="EMBL/GenBank/DDBJ databases">
        <authorList>
            <person name="Evans L.H."/>
            <person name="Alamgir A."/>
            <person name="Owens N."/>
            <person name="Weber N.D."/>
            <person name="Virtaneva K."/>
            <person name="Barbian K."/>
            <person name="Babar A."/>
            <person name="Rosenke K."/>
        </authorList>
    </citation>
    <scope>NUCLEOTIDE SEQUENCE</scope>
    <source>
        <strain evidence="15">86-2</strain>
    </source>
</reference>
<dbReference type="InterPro" id="IPR054384">
    <property type="entry name" value="SecDF_P1_head"/>
</dbReference>
<dbReference type="PANTHER" id="PTHR30081">
    <property type="entry name" value="PROTEIN-EXPORT MEMBRANE PROTEIN SEC"/>
    <property type="match status" value="1"/>
</dbReference>
<dbReference type="FunFam" id="1.20.1640.10:FF:000004">
    <property type="entry name" value="Protein translocase subunit SecD"/>
    <property type="match status" value="1"/>
</dbReference>
<dbReference type="NCBIfam" id="TIGR01129">
    <property type="entry name" value="secD"/>
    <property type="match status" value="1"/>
</dbReference>